<dbReference type="SUPFAM" id="SSF52200">
    <property type="entry name" value="Toll/Interleukin receptor TIR domain"/>
    <property type="match status" value="1"/>
</dbReference>
<accession>E6XSA8</accession>
<dbReference type="EMBL" id="CP002457">
    <property type="protein sequence ID" value="ADV56116.1"/>
    <property type="molecule type" value="Genomic_DNA"/>
</dbReference>
<dbReference type="HOGENOM" id="CLU_1069175_0_0_6"/>
<dbReference type="SMART" id="SM00255">
    <property type="entry name" value="TIR"/>
    <property type="match status" value="1"/>
</dbReference>
<dbReference type="InterPro" id="IPR000157">
    <property type="entry name" value="TIR_dom"/>
</dbReference>
<evidence type="ECO:0000313" key="3">
    <source>
        <dbReference type="Proteomes" id="UP000008209"/>
    </source>
</evidence>
<dbReference type="PROSITE" id="PS50104">
    <property type="entry name" value="TIR"/>
    <property type="match status" value="1"/>
</dbReference>
<feature type="domain" description="TIR" evidence="1">
    <location>
        <begin position="1"/>
        <end position="148"/>
    </location>
</feature>
<organism evidence="2 3">
    <name type="scientific">Shewanella putrefaciens (strain 200)</name>
    <dbReference type="NCBI Taxonomy" id="399804"/>
    <lineage>
        <taxon>Bacteria</taxon>
        <taxon>Pseudomonadati</taxon>
        <taxon>Pseudomonadota</taxon>
        <taxon>Gammaproteobacteria</taxon>
        <taxon>Alteromonadales</taxon>
        <taxon>Shewanellaceae</taxon>
        <taxon>Shewanella</taxon>
    </lineage>
</organism>
<dbReference type="OrthoDB" id="6883655at2"/>
<dbReference type="InterPro" id="IPR035897">
    <property type="entry name" value="Toll_tir_struct_dom_sf"/>
</dbReference>
<evidence type="ECO:0000313" key="2">
    <source>
        <dbReference type="EMBL" id="ADV56116.1"/>
    </source>
</evidence>
<proteinExistence type="predicted"/>
<dbReference type="PATRIC" id="fig|399804.5.peg.3870"/>
<dbReference type="GO" id="GO:0007165">
    <property type="term" value="P:signal transduction"/>
    <property type="evidence" value="ECO:0007669"/>
    <property type="project" value="InterPro"/>
</dbReference>
<name>E6XSA8_SHEP2</name>
<dbReference type="Proteomes" id="UP000008209">
    <property type="component" value="Chromosome"/>
</dbReference>
<protein>
    <submittedName>
        <fullName evidence="2">TIR protein</fullName>
    </submittedName>
</protein>
<dbReference type="KEGG" id="shp:Sput200_3739"/>
<dbReference type="Gene3D" id="3.40.50.10140">
    <property type="entry name" value="Toll/interleukin-1 receptor homology (TIR) domain"/>
    <property type="match status" value="1"/>
</dbReference>
<dbReference type="Pfam" id="PF13676">
    <property type="entry name" value="TIR_2"/>
    <property type="match status" value="1"/>
</dbReference>
<evidence type="ECO:0000259" key="1">
    <source>
        <dbReference type="PROSITE" id="PS50104"/>
    </source>
</evidence>
<reference evidence="2 3" key="1">
    <citation type="submission" date="2011-01" db="EMBL/GenBank/DDBJ databases">
        <title>Complete sequence of Shewanella putrefaciens 200.</title>
        <authorList>
            <consortium name="US DOE Joint Genome Institute"/>
            <person name="Lucas S."/>
            <person name="Copeland A."/>
            <person name="Lapidus A."/>
            <person name="Cheng J.-F."/>
            <person name="Bruce D."/>
            <person name="Goodwin L."/>
            <person name="Pitluck S."/>
            <person name="Munk A.C."/>
            <person name="Detter J.C."/>
            <person name="Han C."/>
            <person name="Tapia R."/>
            <person name="Land M."/>
            <person name="Hauser L."/>
            <person name="Chang Y.-J."/>
            <person name="Jeffries C."/>
            <person name="Kyrpides N."/>
            <person name="Ivanova N."/>
            <person name="Mikhailova N."/>
            <person name="Kolker E."/>
            <person name="Lawrence C."/>
            <person name="McCue L.A."/>
            <person name="DiChristina T."/>
            <person name="Nealson K."/>
            <person name="Fredrickson J.K."/>
            <person name="Woyke T."/>
        </authorList>
    </citation>
    <scope>NUCLEOTIDE SEQUENCE [LARGE SCALE GENOMIC DNA]</scope>
    <source>
        <strain evidence="2 3">200</strain>
    </source>
</reference>
<gene>
    <name evidence="2" type="ordered locus">Sput200_3739</name>
</gene>
<dbReference type="AlphaFoldDB" id="E6XSA8"/>
<sequence>MIFLSYNHNDKSVVKPLANKLASVFSSENIFFDDWSIQPGDGIISSMNKGLEAAKYFFFFVSKSSLQSKMVDLEWQNALLKATKGDLKLIPVKLDDCLMPAILLQTLYIDLFGKGLEVAFRQMVDVINQNKEQPDISQQTYENVRAFISKDAEKINIEIRAMTYMEPQSRFGILVTNEENDLGRWEKNSPMFQGRFQKNVVQLTNGEWANALYFERQRPLSPGFPYVLEISEKQGKRLDLIEVMHASDEAFYRFIPKQIE</sequence>